<protein>
    <submittedName>
        <fullName evidence="1">Uncharacterized protein</fullName>
    </submittedName>
</protein>
<sequence length="441" mass="48406">MAKKGRQSTGSQAGKPESVAAPSPAATPKTKAKQAASSKTSTPVPAKAAKAPTPEPEAAEENDEEWQDEDSEDEEDDEDDGVTEEGMQRLMALLQKENALDDFDMAQLGEGSDEEDEDEDEDDEDDEGAEDEDDAEMAGAEDKEEALEKPAKRVRISGEDDVQAADENDLALDDLESELSVDEDAIPQRKVTKNNIPALEVLREGIMVTNLPFGEHLTLTAHEDHSEVDPSDDLKRELAFYKQALSVVDKAKKLCQRSDIPFTRPTDYYAEMIKSDAQMARLRSNLVEEAASIKKSEQARKQRELKKYGKEIQHEKLKQRLQDKKGLDERLRGVKRKRKDGADLGDDKDGAEFDVALDNAIEGKGGKGGKGGKDARGGKDAPRIPRHARDSKYRMGGGGKRSKENDKESTNDFNFSKGKGGPGGAKGKPSRPGKSRRANRR</sequence>
<comment type="caution">
    <text evidence="1">The sequence shown here is derived from an EMBL/GenBank/DDBJ whole genome shotgun (WGS) entry which is preliminary data.</text>
</comment>
<proteinExistence type="predicted"/>
<keyword evidence="2" id="KW-1185">Reference proteome</keyword>
<evidence type="ECO:0000313" key="2">
    <source>
        <dbReference type="Proteomes" id="UP001234202"/>
    </source>
</evidence>
<gene>
    <name evidence="1" type="ORF">QFC24_005589</name>
</gene>
<name>A0ACC2X736_9TREE</name>
<evidence type="ECO:0000313" key="1">
    <source>
        <dbReference type="EMBL" id="KAJ9119875.1"/>
    </source>
</evidence>
<accession>A0ACC2X736</accession>
<organism evidence="1 2">
    <name type="scientific">Naganishia onofrii</name>
    <dbReference type="NCBI Taxonomy" id="1851511"/>
    <lineage>
        <taxon>Eukaryota</taxon>
        <taxon>Fungi</taxon>
        <taxon>Dikarya</taxon>
        <taxon>Basidiomycota</taxon>
        <taxon>Agaricomycotina</taxon>
        <taxon>Tremellomycetes</taxon>
        <taxon>Filobasidiales</taxon>
        <taxon>Filobasidiaceae</taxon>
        <taxon>Naganishia</taxon>
    </lineage>
</organism>
<dbReference type="Proteomes" id="UP001234202">
    <property type="component" value="Unassembled WGS sequence"/>
</dbReference>
<reference evidence="1" key="1">
    <citation type="submission" date="2023-04" db="EMBL/GenBank/DDBJ databases">
        <title>Draft Genome sequencing of Naganishia species isolated from polar environments using Oxford Nanopore Technology.</title>
        <authorList>
            <person name="Leo P."/>
            <person name="Venkateswaran K."/>
        </authorList>
    </citation>
    <scope>NUCLEOTIDE SEQUENCE</scope>
    <source>
        <strain evidence="1">DBVPG 5303</strain>
    </source>
</reference>
<dbReference type="EMBL" id="JASBWV010000023">
    <property type="protein sequence ID" value="KAJ9119875.1"/>
    <property type="molecule type" value="Genomic_DNA"/>
</dbReference>